<gene>
    <name evidence="2" type="ORF">DF223_05235</name>
</gene>
<dbReference type="RefSeq" id="WP_108962435.1">
    <property type="nucleotide sequence ID" value="NZ_QEFB01000003.1"/>
</dbReference>
<dbReference type="Proteomes" id="UP000244962">
    <property type="component" value="Unassembled WGS sequence"/>
</dbReference>
<sequence>MTLVQSISASWSLARRSAALACWPDGTVHSATDVIIDRSSLTDAAFAAPTPLVRIGAAGGWTPSSRTPQRFVTVLLTRVEQVDLTYGNRRLAIRVDACLERCRPNFDAARLLGRHTSARRRKVSVHSVTSAEIGYGRLPVDIVVGDLLALPCDGALPLSYARHPAFSTDGSVSTDGSDQERRLRPGDEDPGLPSCLK</sequence>
<evidence type="ECO:0000313" key="3">
    <source>
        <dbReference type="Proteomes" id="UP000244962"/>
    </source>
</evidence>
<evidence type="ECO:0000313" key="2">
    <source>
        <dbReference type="EMBL" id="PWC07689.1"/>
    </source>
</evidence>
<reference evidence="3" key="1">
    <citation type="submission" date="2018-04" db="EMBL/GenBank/DDBJ databases">
        <authorList>
            <person name="Liu S."/>
            <person name="Wang Z."/>
            <person name="Li J."/>
        </authorList>
    </citation>
    <scope>NUCLEOTIDE SEQUENCE [LARGE SCALE GENOMIC DNA]</scope>
    <source>
        <strain evidence="3">622</strain>
    </source>
</reference>
<comment type="caution">
    <text evidence="2">The sequence shown here is derived from an EMBL/GenBank/DDBJ whole genome shotgun (WGS) entry which is preliminary data.</text>
</comment>
<dbReference type="EMBL" id="QEFB01000003">
    <property type="protein sequence ID" value="PWC07689.1"/>
    <property type="molecule type" value="Genomic_DNA"/>
</dbReference>
<evidence type="ECO:0000256" key="1">
    <source>
        <dbReference type="SAM" id="MobiDB-lite"/>
    </source>
</evidence>
<proteinExistence type="predicted"/>
<feature type="compositionally biased region" description="Basic and acidic residues" evidence="1">
    <location>
        <begin position="178"/>
        <end position="187"/>
    </location>
</feature>
<protein>
    <submittedName>
        <fullName evidence="2">Uncharacterized protein</fullName>
    </submittedName>
</protein>
<keyword evidence="3" id="KW-1185">Reference proteome</keyword>
<feature type="region of interest" description="Disordered" evidence="1">
    <location>
        <begin position="167"/>
        <end position="197"/>
    </location>
</feature>
<name>A0A2U1TFM7_9MICO</name>
<feature type="compositionally biased region" description="Low complexity" evidence="1">
    <location>
        <begin position="167"/>
        <end position="176"/>
    </location>
</feature>
<accession>A0A2U1TFM7</accession>
<organism evidence="2 3">
    <name type="scientific">Mycetocola zhujimingii</name>
    <dbReference type="NCBI Taxonomy" id="2079792"/>
    <lineage>
        <taxon>Bacteria</taxon>
        <taxon>Bacillati</taxon>
        <taxon>Actinomycetota</taxon>
        <taxon>Actinomycetes</taxon>
        <taxon>Micrococcales</taxon>
        <taxon>Microbacteriaceae</taxon>
        <taxon>Mycetocola</taxon>
    </lineage>
</organism>
<dbReference type="AlphaFoldDB" id="A0A2U1TFM7"/>